<keyword evidence="1" id="KW-1003">Cell membrane</keyword>
<dbReference type="AlphaFoldDB" id="A0AAI9IFA6"/>
<dbReference type="CDD" id="cd03215">
    <property type="entry name" value="ABC_Carb_Monos_II"/>
    <property type="match status" value="1"/>
</dbReference>
<gene>
    <name evidence="7" type="ORF">HFRIS_009819</name>
</gene>
<keyword evidence="2" id="KW-0762">Sugar transport</keyword>
<dbReference type="SUPFAM" id="SSF52540">
    <property type="entry name" value="P-loop containing nucleoside triphosphate hydrolases"/>
    <property type="match status" value="2"/>
</dbReference>
<reference evidence="7 8" key="1">
    <citation type="journal article" date="2013" name="Front. Microbiol.">
        <title>The genome of the endophytic bacterium H. frisingense GSF30(T) identifies diverse strategies in the Herbaspirillum genus to interact with plants.</title>
        <authorList>
            <person name="Straub D."/>
            <person name="Rothballer M."/>
            <person name="Hartmann A."/>
            <person name="Ludewig U."/>
        </authorList>
    </citation>
    <scope>NUCLEOTIDE SEQUENCE [LARGE SCALE GENOMIC DNA]</scope>
    <source>
        <strain evidence="7 8">GSF30</strain>
    </source>
</reference>
<evidence type="ECO:0000256" key="1">
    <source>
        <dbReference type="ARBA" id="ARBA00022475"/>
    </source>
</evidence>
<dbReference type="Proteomes" id="UP000006772">
    <property type="component" value="Unassembled WGS sequence"/>
</dbReference>
<protein>
    <submittedName>
        <fullName evidence="7">ABC transporter ATPase</fullName>
    </submittedName>
</protein>
<feature type="domain" description="ABC transporter" evidence="6">
    <location>
        <begin position="6"/>
        <end position="241"/>
    </location>
</feature>
<dbReference type="PANTHER" id="PTHR43790">
    <property type="entry name" value="CARBOHYDRATE TRANSPORT ATP-BINDING PROTEIN MG119-RELATED"/>
    <property type="match status" value="1"/>
</dbReference>
<comment type="caution">
    <text evidence="7">The sequence shown here is derived from an EMBL/GenBank/DDBJ whole genome shotgun (WGS) entry which is preliminary data.</text>
</comment>
<accession>A0AAI9IFA6</accession>
<dbReference type="PANTHER" id="PTHR43790:SF4">
    <property type="entry name" value="GUANOSINE IMPORT ATP-BINDING PROTEIN NUPO"/>
    <property type="match status" value="1"/>
</dbReference>
<dbReference type="CDD" id="cd03216">
    <property type="entry name" value="ABC_Carb_Monos_I"/>
    <property type="match status" value="1"/>
</dbReference>
<dbReference type="InterPro" id="IPR027417">
    <property type="entry name" value="P-loop_NTPase"/>
</dbReference>
<dbReference type="InterPro" id="IPR003439">
    <property type="entry name" value="ABC_transporter-like_ATP-bd"/>
</dbReference>
<keyword evidence="3" id="KW-0677">Repeat</keyword>
<evidence type="ECO:0000313" key="8">
    <source>
        <dbReference type="Proteomes" id="UP000006772"/>
    </source>
</evidence>
<evidence type="ECO:0000256" key="4">
    <source>
        <dbReference type="ARBA" id="ARBA00022741"/>
    </source>
</evidence>
<dbReference type="Pfam" id="PF00005">
    <property type="entry name" value="ABC_tran"/>
    <property type="match status" value="2"/>
</dbReference>
<dbReference type="GO" id="GO:0016887">
    <property type="term" value="F:ATP hydrolysis activity"/>
    <property type="evidence" value="ECO:0007669"/>
    <property type="project" value="InterPro"/>
</dbReference>
<name>A0AAI9IFA6_9BURK</name>
<dbReference type="Gene3D" id="3.40.50.300">
    <property type="entry name" value="P-loop containing nucleotide triphosphate hydrolases"/>
    <property type="match status" value="2"/>
</dbReference>
<dbReference type="GO" id="GO:0005524">
    <property type="term" value="F:ATP binding"/>
    <property type="evidence" value="ECO:0007669"/>
    <property type="project" value="UniProtKB-KW"/>
</dbReference>
<dbReference type="PROSITE" id="PS00211">
    <property type="entry name" value="ABC_TRANSPORTER_1"/>
    <property type="match status" value="1"/>
</dbReference>
<proteinExistence type="predicted"/>
<evidence type="ECO:0000259" key="6">
    <source>
        <dbReference type="PROSITE" id="PS50893"/>
    </source>
</evidence>
<keyword evidence="5" id="KW-0067">ATP-binding</keyword>
<evidence type="ECO:0000256" key="2">
    <source>
        <dbReference type="ARBA" id="ARBA00022597"/>
    </source>
</evidence>
<keyword evidence="1" id="KW-0472">Membrane</keyword>
<organism evidence="7 8">
    <name type="scientific">Herbaspirillum frisingense GSF30</name>
    <dbReference type="NCBI Taxonomy" id="864073"/>
    <lineage>
        <taxon>Bacteria</taxon>
        <taxon>Pseudomonadati</taxon>
        <taxon>Pseudomonadota</taxon>
        <taxon>Betaproteobacteria</taxon>
        <taxon>Burkholderiales</taxon>
        <taxon>Oxalobacteraceae</taxon>
        <taxon>Herbaspirillum</taxon>
    </lineage>
</organism>
<keyword evidence="4" id="KW-0547">Nucleotide-binding</keyword>
<dbReference type="SMART" id="SM00382">
    <property type="entry name" value="AAA"/>
    <property type="match status" value="1"/>
</dbReference>
<keyword evidence="2" id="KW-0813">Transport</keyword>
<sequence>MHALELEILGAGKSFGSFRALDEVSLKIRAGTIHALLGENGAGKSTLVKGLVGYSPLDQGSVMADRREVDIRGARTPSQLGIGMVYQHFTLAPSLNVAENLLLARGDLPWRIRWGSERAALEEFMARMPFRLALDRAVSSLSAGEKQKLEILKQLYLRRRFLILDEPTSVLTPQEADEVLGLMHALTRQQELTVLMITHKFHEVSAYADDVTVLRKGRLVGSARVADTSPDELAHWMMGHARQEKAQVARPAVPAQASVGLEVRDLTVNNDRGVAAVRALSLQVRQGEIVGLAGISGNGQKELVEALLGQRRHLQGEIHVAGAPYAATRAEMRRLRVFALPEEPLRNACIPGMSVAENMALRNFDVAPFKRGGWRIDRAAMKRQAQSLISAFNVKPPLPERAIGTLSGGNVQRAVLARELGEHAAAGDANHGDNATAPNVLIVANPVFGLDFASVADIHARLLQARARGAAVLLVSEDLDELLELSDRILVMTEGRIVHVAQDVATRGADRAALGRWMAGHSEQPTHAEAA</sequence>
<evidence type="ECO:0000313" key="7">
    <source>
        <dbReference type="EMBL" id="EOA04900.1"/>
    </source>
</evidence>
<evidence type="ECO:0000256" key="3">
    <source>
        <dbReference type="ARBA" id="ARBA00022737"/>
    </source>
</evidence>
<dbReference type="RefSeq" id="WP_006463150.1">
    <property type="nucleotide sequence ID" value="NZ_AEEC02000011.1"/>
</dbReference>
<dbReference type="InterPro" id="IPR017871">
    <property type="entry name" value="ABC_transporter-like_CS"/>
</dbReference>
<evidence type="ECO:0000256" key="5">
    <source>
        <dbReference type="ARBA" id="ARBA00022840"/>
    </source>
</evidence>
<dbReference type="EMBL" id="AEEC02000011">
    <property type="protein sequence ID" value="EOA04900.1"/>
    <property type="molecule type" value="Genomic_DNA"/>
</dbReference>
<dbReference type="InterPro" id="IPR050107">
    <property type="entry name" value="ABC_carbohydrate_import_ATPase"/>
</dbReference>
<dbReference type="InterPro" id="IPR003593">
    <property type="entry name" value="AAA+_ATPase"/>
</dbReference>
<feature type="domain" description="ABC transporter" evidence="6">
    <location>
        <begin position="261"/>
        <end position="519"/>
    </location>
</feature>
<dbReference type="PROSITE" id="PS50893">
    <property type="entry name" value="ABC_TRANSPORTER_2"/>
    <property type="match status" value="2"/>
</dbReference>